<dbReference type="PANTHER" id="PTHR30055">
    <property type="entry name" value="HTH-TYPE TRANSCRIPTIONAL REGULATOR RUTR"/>
    <property type="match status" value="1"/>
</dbReference>
<evidence type="ECO:0000313" key="6">
    <source>
        <dbReference type="EMBL" id="MCZ3365597.1"/>
    </source>
</evidence>
<dbReference type="Gene3D" id="1.10.10.60">
    <property type="entry name" value="Homeodomain-like"/>
    <property type="match status" value="1"/>
</dbReference>
<dbReference type="PANTHER" id="PTHR30055:SF234">
    <property type="entry name" value="HTH-TYPE TRANSCRIPTIONAL REGULATOR BETI"/>
    <property type="match status" value="1"/>
</dbReference>
<name>A0A9E5A058_9EURY</name>
<accession>A0A9E5A058</accession>
<dbReference type="Pfam" id="PF00440">
    <property type="entry name" value="TetR_N"/>
    <property type="match status" value="1"/>
</dbReference>
<dbReference type="Gene3D" id="1.10.357.10">
    <property type="entry name" value="Tetracycline Repressor, domain 2"/>
    <property type="match status" value="1"/>
</dbReference>
<gene>
    <name evidence="7" type="ORF">O3H35_00260</name>
    <name evidence="6" type="ORF">O3H54_06850</name>
</gene>
<evidence type="ECO:0000313" key="7">
    <source>
        <dbReference type="EMBL" id="MCZ3371060.1"/>
    </source>
</evidence>
<evidence type="ECO:0000259" key="5">
    <source>
        <dbReference type="PROSITE" id="PS50977"/>
    </source>
</evidence>
<dbReference type="GO" id="GO:0003700">
    <property type="term" value="F:DNA-binding transcription factor activity"/>
    <property type="evidence" value="ECO:0007669"/>
    <property type="project" value="TreeGrafter"/>
</dbReference>
<dbReference type="InterPro" id="IPR009057">
    <property type="entry name" value="Homeodomain-like_sf"/>
</dbReference>
<dbReference type="InterPro" id="IPR050109">
    <property type="entry name" value="HTH-type_TetR-like_transc_reg"/>
</dbReference>
<dbReference type="Proteomes" id="UP001074446">
    <property type="component" value="Unassembled WGS sequence"/>
</dbReference>
<dbReference type="InterPro" id="IPR036271">
    <property type="entry name" value="Tet_transcr_reg_TetR-rel_C_sf"/>
</dbReference>
<evidence type="ECO:0000256" key="4">
    <source>
        <dbReference type="PROSITE-ProRule" id="PRU00335"/>
    </source>
</evidence>
<evidence type="ECO:0000256" key="2">
    <source>
        <dbReference type="ARBA" id="ARBA00023125"/>
    </source>
</evidence>
<keyword evidence="8" id="KW-1185">Reference proteome</keyword>
<dbReference type="Proteomes" id="UP001068021">
    <property type="component" value="Unassembled WGS sequence"/>
</dbReference>
<reference evidence="7" key="1">
    <citation type="submission" date="2022-12" db="EMBL/GenBank/DDBJ databases">
        <title>Reclassification of two methanogenic archaea species isolated from the Kolyma lowland permafrost.</title>
        <authorList>
            <person name="Trubitsyn V.E."/>
            <person name="Rivkina E.M."/>
            <person name="Shcherbakova V.A."/>
        </authorList>
    </citation>
    <scope>NUCLEOTIDE SEQUENCE</scope>
    <source>
        <strain evidence="6">M2</strain>
        <strain evidence="7">MK4</strain>
    </source>
</reference>
<evidence type="ECO:0000256" key="3">
    <source>
        <dbReference type="ARBA" id="ARBA00023163"/>
    </source>
</evidence>
<comment type="caution">
    <text evidence="7">The sequence shown here is derived from an EMBL/GenBank/DDBJ whole genome shotgun (WGS) entry which is preliminary data.</text>
</comment>
<dbReference type="PRINTS" id="PR00455">
    <property type="entry name" value="HTHTETR"/>
</dbReference>
<dbReference type="SUPFAM" id="SSF46689">
    <property type="entry name" value="Homeodomain-like"/>
    <property type="match status" value="1"/>
</dbReference>
<keyword evidence="3" id="KW-0804">Transcription</keyword>
<dbReference type="EMBL" id="JAPVER010000020">
    <property type="protein sequence ID" value="MCZ3365597.1"/>
    <property type="molecule type" value="Genomic_DNA"/>
</dbReference>
<evidence type="ECO:0000256" key="1">
    <source>
        <dbReference type="ARBA" id="ARBA00023015"/>
    </source>
</evidence>
<evidence type="ECO:0000313" key="8">
    <source>
        <dbReference type="Proteomes" id="UP001068021"/>
    </source>
</evidence>
<dbReference type="SUPFAM" id="SSF48498">
    <property type="entry name" value="Tetracyclin repressor-like, C-terminal domain"/>
    <property type="match status" value="1"/>
</dbReference>
<dbReference type="EMBL" id="JAPVES010000024">
    <property type="protein sequence ID" value="MCZ3371060.1"/>
    <property type="molecule type" value="Genomic_DNA"/>
</dbReference>
<feature type="DNA-binding region" description="H-T-H motif" evidence="4">
    <location>
        <begin position="34"/>
        <end position="53"/>
    </location>
</feature>
<keyword evidence="2 4" id="KW-0238">DNA-binding</keyword>
<protein>
    <submittedName>
        <fullName evidence="7">TetR/AcrR family transcriptional regulator</fullName>
    </submittedName>
</protein>
<sequence length="212" mass="24621">MTIADRKEREKERRGQEIIDAAAKLFSKGYENVSMGDIAKESELARSTLYLYFKNKEDIYIAVAIRGSKILRKMFEEYYPKGKTGIEKIRLLIQAFCRFYREYPGYYHANWYSQIPWFNNEEFPEIEELKNIRTTSFKMVGNAIHEGIKDGTVRAGAAPLKSTLVVASLMQSVLDLSPAIEMHMKNNNLTHDEFIDYTVDMILCSFENKTKK</sequence>
<dbReference type="AlphaFoldDB" id="A0A9E5A058"/>
<keyword evidence="1" id="KW-0805">Transcription regulation</keyword>
<organism evidence="7">
    <name type="scientific">Methanobacterium veterum</name>
    <dbReference type="NCBI Taxonomy" id="408577"/>
    <lineage>
        <taxon>Archaea</taxon>
        <taxon>Methanobacteriati</taxon>
        <taxon>Methanobacteriota</taxon>
        <taxon>Methanomada group</taxon>
        <taxon>Methanobacteria</taxon>
        <taxon>Methanobacteriales</taxon>
        <taxon>Methanobacteriaceae</taxon>
        <taxon>Methanobacterium</taxon>
    </lineage>
</organism>
<proteinExistence type="predicted"/>
<feature type="domain" description="HTH tetR-type" evidence="5">
    <location>
        <begin position="11"/>
        <end position="71"/>
    </location>
</feature>
<dbReference type="InterPro" id="IPR001647">
    <property type="entry name" value="HTH_TetR"/>
</dbReference>
<dbReference type="RefSeq" id="WP_048081481.1">
    <property type="nucleotide sequence ID" value="NZ_JAPVER010000020.1"/>
</dbReference>
<dbReference type="PROSITE" id="PS50977">
    <property type="entry name" value="HTH_TETR_2"/>
    <property type="match status" value="1"/>
</dbReference>
<dbReference type="GO" id="GO:0000976">
    <property type="term" value="F:transcription cis-regulatory region binding"/>
    <property type="evidence" value="ECO:0007669"/>
    <property type="project" value="TreeGrafter"/>
</dbReference>